<accession>A0A1K0JC90</accession>
<protein>
    <submittedName>
        <fullName evidence="2">Putative transmembrane protein</fullName>
    </submittedName>
</protein>
<feature type="chain" id="PRO_5012701572" evidence="1">
    <location>
        <begin position="22"/>
        <end position="241"/>
    </location>
</feature>
<dbReference type="EMBL" id="FMSH01000154">
    <property type="protein sequence ID" value="SCU75569.1"/>
    <property type="molecule type" value="Genomic_DNA"/>
</dbReference>
<feature type="signal peptide" evidence="1">
    <location>
        <begin position="1"/>
        <end position="21"/>
    </location>
</feature>
<sequence length="241" mass="25491">MRSITGLVIAAAALLPAVASAQVIQTGPGPGGNIRITTPWGDYIAIRQAGTLFVVTEEQYAKGLIKDYAASAGHEEVSLAGIGKTYISKNDVRVQVGGTTLRQVSASIVIGVPADRKLGRPPKPRASEYVQIVWVQQGPGKFTANLSVDGRAIKPNTCGADMGFYHCEFTVSHGLIPKPAEVVFTERGKAPGLWQVASLSQAHYAELQRKYAELKAPMGAEDAADLAAVRKIDPSIGGEIK</sequence>
<keyword evidence="2" id="KW-0472">Membrane</keyword>
<keyword evidence="2" id="KW-0812">Transmembrane</keyword>
<reference evidence="2" key="1">
    <citation type="submission" date="2016-09" db="EMBL/GenBank/DDBJ databases">
        <authorList>
            <person name="Capua I."/>
            <person name="De Benedictis P."/>
            <person name="Joannis T."/>
            <person name="Lombin L.H."/>
            <person name="Cattoli G."/>
        </authorList>
    </citation>
    <scope>NUCLEOTIDE SEQUENCE</scope>
    <source>
        <strain evidence="2">B9</strain>
    </source>
</reference>
<dbReference type="AlphaFoldDB" id="A0A1K0JC90"/>
<evidence type="ECO:0000313" key="2">
    <source>
        <dbReference type="EMBL" id="SCU75569.1"/>
    </source>
</evidence>
<proteinExistence type="predicted"/>
<evidence type="ECO:0000256" key="1">
    <source>
        <dbReference type="SAM" id="SignalP"/>
    </source>
</evidence>
<name>A0A1K0JC90_CUPNE</name>
<organism evidence="2">
    <name type="scientific">Cupriavidus necator</name>
    <name type="common">Alcaligenes eutrophus</name>
    <name type="synonym">Ralstonia eutropha</name>
    <dbReference type="NCBI Taxonomy" id="106590"/>
    <lineage>
        <taxon>Bacteria</taxon>
        <taxon>Pseudomonadati</taxon>
        <taxon>Pseudomonadota</taxon>
        <taxon>Betaproteobacteria</taxon>
        <taxon>Burkholderiales</taxon>
        <taxon>Burkholderiaceae</taxon>
        <taxon>Cupriavidus</taxon>
    </lineage>
</organism>
<keyword evidence="1" id="KW-0732">Signal</keyword>
<gene>
    <name evidence="2" type="ORF">CNECB9_2370143</name>
</gene>